<evidence type="ECO:0000313" key="5">
    <source>
        <dbReference type="EMBL" id="MCT4370092.1"/>
    </source>
</evidence>
<dbReference type="SUPFAM" id="SSF52540">
    <property type="entry name" value="P-loop containing nucleoside triphosphate hydrolases"/>
    <property type="match status" value="1"/>
</dbReference>
<dbReference type="SUPFAM" id="SSF56112">
    <property type="entry name" value="Protein kinase-like (PK-like)"/>
    <property type="match status" value="1"/>
</dbReference>
<dbReference type="PROSITE" id="PS50125">
    <property type="entry name" value="GUANYLATE_CYCLASE_2"/>
    <property type="match status" value="1"/>
</dbReference>
<dbReference type="InterPro" id="IPR011009">
    <property type="entry name" value="Kinase-like_dom_sf"/>
</dbReference>
<evidence type="ECO:0000313" key="6">
    <source>
        <dbReference type="Proteomes" id="UP000217448"/>
    </source>
</evidence>
<dbReference type="InterPro" id="IPR001054">
    <property type="entry name" value="A/G_cyclase"/>
</dbReference>
<dbReference type="InterPro" id="IPR027417">
    <property type="entry name" value="P-loop_NTPase"/>
</dbReference>
<gene>
    <name evidence="5" type="ORF">CLG85_006985</name>
</gene>
<dbReference type="PANTHER" id="PTHR43642:SF1">
    <property type="entry name" value="HYBRID SIGNAL TRANSDUCTION HISTIDINE KINASE G"/>
    <property type="match status" value="1"/>
</dbReference>
<dbReference type="Gene3D" id="3.30.450.40">
    <property type="match status" value="1"/>
</dbReference>
<comment type="subcellular location">
    <subcellularLocation>
        <location evidence="1">Membrane</location>
        <topology evidence="1">Single-pass membrane protein</topology>
    </subcellularLocation>
</comment>
<dbReference type="Gene3D" id="1.10.510.10">
    <property type="entry name" value="Transferase(Phosphotransferase) domain 1"/>
    <property type="match status" value="1"/>
</dbReference>
<evidence type="ECO:0000256" key="1">
    <source>
        <dbReference type="ARBA" id="ARBA00004167"/>
    </source>
</evidence>
<dbReference type="SMART" id="SM00044">
    <property type="entry name" value="CYCc"/>
    <property type="match status" value="1"/>
</dbReference>
<dbReference type="Pfam" id="PF00069">
    <property type="entry name" value="Pkinase"/>
    <property type="match status" value="1"/>
</dbReference>
<reference evidence="6" key="1">
    <citation type="submission" date="2023-07" db="EMBL/GenBank/DDBJ databases">
        <title>Yangia mangrovi SAOS 153D genome.</title>
        <authorList>
            <person name="Verma A."/>
            <person name="Pal Y."/>
            <person name="Sundharam S."/>
            <person name="Bisht B."/>
            <person name="Srinivasan K."/>
        </authorList>
    </citation>
    <scope>NUCLEOTIDE SEQUENCE [LARGE SCALE GENOMIC DNA]</scope>
    <source>
        <strain evidence="6">SAOS 153D</strain>
    </source>
</reference>
<dbReference type="Gene3D" id="3.30.70.1230">
    <property type="entry name" value="Nucleotide cyclase"/>
    <property type="match status" value="1"/>
</dbReference>
<feature type="compositionally biased region" description="Low complexity" evidence="2">
    <location>
        <begin position="1640"/>
        <end position="1649"/>
    </location>
</feature>
<dbReference type="RefSeq" id="WP_260348636.1">
    <property type="nucleotide sequence ID" value="NZ_NTHN02000009.1"/>
</dbReference>
<dbReference type="SMART" id="SM00065">
    <property type="entry name" value="GAF"/>
    <property type="match status" value="1"/>
</dbReference>
<keyword evidence="6" id="KW-1185">Reference proteome</keyword>
<proteinExistence type="predicted"/>
<dbReference type="InterPro" id="IPR000719">
    <property type="entry name" value="Prot_kinase_dom"/>
</dbReference>
<name>A0ABT2KKE3_9RHOB</name>
<dbReference type="SUPFAM" id="SSF55781">
    <property type="entry name" value="GAF domain-like"/>
    <property type="match status" value="1"/>
</dbReference>
<dbReference type="InterPro" id="IPR003018">
    <property type="entry name" value="GAF"/>
</dbReference>
<dbReference type="Pfam" id="PF01590">
    <property type="entry name" value="GAF"/>
    <property type="match status" value="1"/>
</dbReference>
<dbReference type="PANTHER" id="PTHR43642">
    <property type="entry name" value="HYBRID SIGNAL TRANSDUCTION HISTIDINE KINASE G"/>
    <property type="match status" value="1"/>
</dbReference>
<dbReference type="InterPro" id="IPR053159">
    <property type="entry name" value="Hybrid_Histidine_Kinase"/>
</dbReference>
<dbReference type="EMBL" id="NTHN02000009">
    <property type="protein sequence ID" value="MCT4370092.1"/>
    <property type="molecule type" value="Genomic_DNA"/>
</dbReference>
<dbReference type="InterPro" id="IPR029016">
    <property type="entry name" value="GAF-like_dom_sf"/>
</dbReference>
<dbReference type="Pfam" id="PF13191">
    <property type="entry name" value="AAA_16"/>
    <property type="match status" value="1"/>
</dbReference>
<comment type="caution">
    <text evidence="5">The sequence shown here is derived from an EMBL/GenBank/DDBJ whole genome shotgun (WGS) entry which is preliminary data.</text>
</comment>
<evidence type="ECO:0000259" key="4">
    <source>
        <dbReference type="PROSITE" id="PS50125"/>
    </source>
</evidence>
<dbReference type="CDD" id="cd07302">
    <property type="entry name" value="CHD"/>
    <property type="match status" value="1"/>
</dbReference>
<sequence length="1677" mass="181874">MIRSMLALARLVAALHGRGLLHRDLRPARLLISGDFEQARCLSLECATRHHGQIGLPASEIGASPDYAAPELTGRIEVTIDVPADLYALGATFAEMMCGRVLYPETGIAELTYAHVARDIPDFHSDRPDLPAMLARITRQLLQKDPDDRYASAFGLVRDLERCLAQFEKSGVIRPFEDLSTEVATRFRLSTRLYGRAPEQARLIDILRAGVLRGQRTTVSVAGPSGIGKTAFVAQCRWQLVRAGAQLVTGKFDRFKLDQPYVAFTQAAQALIRPLLGAEPEVRDRYRSALENQLGPSAGLLTELVPELAEVMGPQPPPEDIPPAEANRRFVGIVARFISVFATQDTPLVLFLDDVQWADHASLNLLEALAETSGLGHFMVILGYRSTDVDPSHPAHRVIEACHAGAALSETLVLGPMQSRDVAQMMADSLVRDPSELSSLAERLTHVSQGNAFFLREYVTKLARDGTLYFDPTAARWEVDDEAMAAAEIPGSVTGYMTARLRSLPPQTLDLLDTASCVGSRFDLDTLARVGKMTRPEAARWLDHAIDETIILALGPEHSVLAALGGTSEGTDPGLNAGYRFRHDQIRQVVHERLHDGARRARHLMIARLDLQAAGDDMLPRQAVQIFGHLEWIDPAQMTAEEVPRFFRIGLMAAEQAQLALAFDSARLYLETVEGMLAAQTAQARPEHWLRLHMARAKCAFALNDRDTMERSSQAVLAQSKDPYVIADIQSMRIRYLSMENEMDQAADLCISTAAALGVTLPRHPGLGRVLIEVLRTLVPQGRRDPRSFAALPEAEDPRVRAAVRLMSQSSTVAYFSEPNLLPLLCISGTRLSLKHGLNPHAPYSFAVLALVLCGALGMLDRGYKYGLLALEVGARYGGTAQSKTKFVFDTFVRHWKEPLGDVVTQLYDSWVQNQNAGDQEDATYCAGVMLYTDFLLGRSVDTPGRHPEVVDFLRRTNMPHVRDCFLAWAELLALLSQPEFPEELTGPEFDYPSQVREFLRAGNGVQVAISSIAAGVLDFLAGRFDRAEERLALAAKYESNIVAQVLVPGLAFLRALNAWRLAEADTSQARRMHRIARAQTRRLAYWHRHGNVNLGHPLALLRAESLAAEGEDAQALLCLTEAETHAGPNKPFYTALAARAQARLLNRAHHPDAASEAARRASAAADTWGCPALGDAIRSEAALPARQKDPDQPDTLAATDLRNFMDLLAAITAETDASMLLPRLAELALATGSANFCAIALHDPASPEGGGAPYIEGMTAPPGGALTELARLDRPPALLRAVLDVCLRTGAPVVSQNPASEDFAPAARDAAEPLPRSLCCVPIQQARSVLGALYLHSEVTRHAFSGSRMALVQALADQAAIALQNTRLLHHLQRALDAQTRQSEANRRFVPEHLMQTLGQAEITDVGLNQYAETEMTVVFADIRGFTAISHQVGPKQTIEMINRYLEHVQPGIAAHGGFVGNYMGDGLLALFPGGPDMALFGVTAMARGLNGYNASRGDLPALAIGAGVHLGQVTLGMIGDPDHIQVGVLGSPVNVTARLDGLNKEFGSRVLVSEETVARLAQPERFALRSLGEMRVRGLSSALKVHEFLETHDPAMIEALIRARPTFERAVAAMAGGGSRPGSGSLPAGERGRRGRSGCRSAGPAVPRRQRRGAGGAQASREGGAPRGGREAAVG</sequence>
<evidence type="ECO:0000259" key="3">
    <source>
        <dbReference type="PROSITE" id="PS50011"/>
    </source>
</evidence>
<feature type="domain" description="Guanylate cyclase" evidence="4">
    <location>
        <begin position="1418"/>
        <end position="1542"/>
    </location>
</feature>
<dbReference type="InterPro" id="IPR041664">
    <property type="entry name" value="AAA_16"/>
</dbReference>
<dbReference type="Pfam" id="PF00211">
    <property type="entry name" value="Guanylate_cyc"/>
    <property type="match status" value="1"/>
</dbReference>
<dbReference type="PROSITE" id="PS50011">
    <property type="entry name" value="PROTEIN_KINASE_DOM"/>
    <property type="match status" value="1"/>
</dbReference>
<evidence type="ECO:0000256" key="2">
    <source>
        <dbReference type="SAM" id="MobiDB-lite"/>
    </source>
</evidence>
<accession>A0ABT2KKE3</accession>
<organism evidence="5 6">
    <name type="scientific">Alloyangia mangrovi</name>
    <dbReference type="NCBI Taxonomy" id="1779329"/>
    <lineage>
        <taxon>Bacteria</taxon>
        <taxon>Pseudomonadati</taxon>
        <taxon>Pseudomonadota</taxon>
        <taxon>Alphaproteobacteria</taxon>
        <taxon>Rhodobacterales</taxon>
        <taxon>Roseobacteraceae</taxon>
        <taxon>Alloyangia</taxon>
    </lineage>
</organism>
<dbReference type="SUPFAM" id="SSF55073">
    <property type="entry name" value="Nucleotide cyclase"/>
    <property type="match status" value="1"/>
</dbReference>
<dbReference type="Proteomes" id="UP000217448">
    <property type="component" value="Unassembled WGS sequence"/>
</dbReference>
<dbReference type="InterPro" id="IPR029787">
    <property type="entry name" value="Nucleotide_cyclase"/>
</dbReference>
<feature type="region of interest" description="Disordered" evidence="2">
    <location>
        <begin position="1616"/>
        <end position="1677"/>
    </location>
</feature>
<feature type="domain" description="Protein kinase" evidence="3">
    <location>
        <begin position="1"/>
        <end position="164"/>
    </location>
</feature>
<protein>
    <submittedName>
        <fullName evidence="5">AAA family ATPase</fullName>
    </submittedName>
</protein>